<dbReference type="InterPro" id="IPR027417">
    <property type="entry name" value="P-loop_NTPase"/>
</dbReference>
<evidence type="ECO:0000256" key="7">
    <source>
        <dbReference type="ARBA" id="ARBA00023054"/>
    </source>
</evidence>
<feature type="compositionally biased region" description="Low complexity" evidence="17">
    <location>
        <begin position="1079"/>
        <end position="1090"/>
    </location>
</feature>
<dbReference type="GO" id="GO:0051225">
    <property type="term" value="P:spindle assembly"/>
    <property type="evidence" value="ECO:0007669"/>
    <property type="project" value="TreeGrafter"/>
</dbReference>
<dbReference type="SMART" id="SM00240">
    <property type="entry name" value="FHA"/>
    <property type="match status" value="1"/>
</dbReference>
<dbReference type="GO" id="GO:0005524">
    <property type="term" value="F:ATP binding"/>
    <property type="evidence" value="ECO:0007669"/>
    <property type="project" value="UniProtKB-UniRule"/>
</dbReference>
<dbReference type="Pfam" id="PF00225">
    <property type="entry name" value="Kinesin"/>
    <property type="match status" value="1"/>
</dbReference>
<feature type="region of interest" description="Disordered" evidence="17">
    <location>
        <begin position="3747"/>
        <end position="3860"/>
    </location>
</feature>
<feature type="compositionally biased region" description="Polar residues" evidence="17">
    <location>
        <begin position="1163"/>
        <end position="1175"/>
    </location>
</feature>
<dbReference type="EMBL" id="JACASE010000003">
    <property type="protein sequence ID" value="KAF6487677.1"/>
    <property type="molecule type" value="Genomic_DNA"/>
</dbReference>
<dbReference type="GO" id="GO:0008289">
    <property type="term" value="F:lipid binding"/>
    <property type="evidence" value="ECO:0007669"/>
    <property type="project" value="InterPro"/>
</dbReference>
<dbReference type="GO" id="GO:0005814">
    <property type="term" value="C:centriole"/>
    <property type="evidence" value="ECO:0007669"/>
    <property type="project" value="UniProtKB-SubCell"/>
</dbReference>
<feature type="region of interest" description="Disordered" evidence="17">
    <location>
        <begin position="954"/>
        <end position="1050"/>
    </location>
</feature>
<dbReference type="PROSITE" id="PS50067">
    <property type="entry name" value="KINESIN_MOTOR_2"/>
    <property type="match status" value="1"/>
</dbReference>
<feature type="compositionally biased region" description="Basic and acidic residues" evidence="17">
    <location>
        <begin position="1797"/>
        <end position="1807"/>
    </location>
</feature>
<feature type="compositionally biased region" description="Polar residues" evidence="17">
    <location>
        <begin position="2465"/>
        <end position="2475"/>
    </location>
</feature>
<feature type="compositionally biased region" description="Polar residues" evidence="17">
    <location>
        <begin position="3805"/>
        <end position="3825"/>
    </location>
</feature>
<feature type="binding site" evidence="15">
    <location>
        <begin position="103"/>
        <end position="110"/>
    </location>
    <ligand>
        <name>ATP</name>
        <dbReference type="ChEBI" id="CHEBI:30616"/>
    </ligand>
</feature>
<evidence type="ECO:0000259" key="19">
    <source>
        <dbReference type="PROSITE" id="PS50848"/>
    </source>
</evidence>
<comment type="function">
    <text evidence="12">Microtubule-dependent motor protein required for spindle pole assembly during mitosis. Required to stabilize the pericentriolar material (PCM).</text>
</comment>
<accession>A0A7J8IST3</accession>
<feature type="region of interest" description="Disordered" evidence="17">
    <location>
        <begin position="4390"/>
        <end position="4423"/>
    </location>
</feature>
<feature type="region of interest" description="Disordered" evidence="17">
    <location>
        <begin position="1948"/>
        <end position="2028"/>
    </location>
</feature>
<dbReference type="GO" id="GO:0008017">
    <property type="term" value="F:microtubule binding"/>
    <property type="evidence" value="ECO:0007669"/>
    <property type="project" value="InterPro"/>
</dbReference>
<feature type="region of interest" description="Disordered" evidence="17">
    <location>
        <begin position="3674"/>
        <end position="3693"/>
    </location>
</feature>
<feature type="coiled-coil region" evidence="16">
    <location>
        <begin position="4323"/>
        <end position="4350"/>
    </location>
</feature>
<evidence type="ECO:0000259" key="18">
    <source>
        <dbReference type="PROSITE" id="PS50067"/>
    </source>
</evidence>
<feature type="compositionally biased region" description="Polar residues" evidence="17">
    <location>
        <begin position="4395"/>
        <end position="4417"/>
    </location>
</feature>
<feature type="region of interest" description="Disordered" evidence="17">
    <location>
        <begin position="1126"/>
        <end position="1184"/>
    </location>
</feature>
<feature type="compositionally biased region" description="Low complexity" evidence="17">
    <location>
        <begin position="3833"/>
        <end position="3847"/>
    </location>
</feature>
<dbReference type="PANTHER" id="PTHR47117:SF1">
    <property type="entry name" value="STAR-RELATED LIPID TRANSFER PROTEIN 9"/>
    <property type="match status" value="1"/>
</dbReference>
<feature type="compositionally biased region" description="Polar residues" evidence="17">
    <location>
        <begin position="1036"/>
        <end position="1047"/>
    </location>
</feature>
<feature type="compositionally biased region" description="Polar residues" evidence="17">
    <location>
        <begin position="863"/>
        <end position="876"/>
    </location>
</feature>
<feature type="compositionally biased region" description="Basic and acidic residues" evidence="17">
    <location>
        <begin position="1671"/>
        <end position="1680"/>
    </location>
</feature>
<evidence type="ECO:0000256" key="5">
    <source>
        <dbReference type="ARBA" id="ARBA00022741"/>
    </source>
</evidence>
<feature type="region of interest" description="Disordered" evidence="17">
    <location>
        <begin position="3320"/>
        <end position="3435"/>
    </location>
</feature>
<evidence type="ECO:0000256" key="15">
    <source>
        <dbReference type="PROSITE-ProRule" id="PRU00283"/>
    </source>
</evidence>
<evidence type="ECO:0000256" key="9">
    <source>
        <dbReference type="ARBA" id="ARBA00023212"/>
    </source>
</evidence>
<feature type="region of interest" description="Disordered" evidence="17">
    <location>
        <begin position="4140"/>
        <end position="4180"/>
    </location>
</feature>
<evidence type="ECO:0000256" key="6">
    <source>
        <dbReference type="ARBA" id="ARBA00022840"/>
    </source>
</evidence>
<evidence type="ECO:0000256" key="1">
    <source>
        <dbReference type="ARBA" id="ARBA00004114"/>
    </source>
</evidence>
<gene>
    <name evidence="20" type="ORF">HJG63_018579</name>
</gene>
<dbReference type="PROSITE" id="PS50848">
    <property type="entry name" value="START"/>
    <property type="match status" value="1"/>
</dbReference>
<feature type="region of interest" description="Disordered" evidence="17">
    <location>
        <begin position="1654"/>
        <end position="1680"/>
    </location>
</feature>
<evidence type="ECO:0000256" key="14">
    <source>
        <dbReference type="ARBA" id="ARBA00079037"/>
    </source>
</evidence>
<evidence type="ECO:0000313" key="21">
    <source>
        <dbReference type="Proteomes" id="UP000593571"/>
    </source>
</evidence>
<dbReference type="PROSITE" id="PS00411">
    <property type="entry name" value="KINESIN_MOTOR_1"/>
    <property type="match status" value="1"/>
</dbReference>
<keyword evidence="4" id="KW-0597">Phosphoprotein</keyword>
<comment type="subunit">
    <text evidence="11">Interacts with ATAD3A.</text>
</comment>
<sequence>MANVRVAVRVRPLSKREIKEGGRIIVEVDGKVAKIRNLKVDSRSDGFGSSREKVVAFGFDYCYWSVNPEDPQYASQDVIFQDLGTEVLSGAAKGYNICLFAYGQTGSGKTYTMLGTPASVGLTPRICEGLFLREEDYAPLPSSCRIKVSFLEIYNERVRDLLKQSVQKKSYTLRVREHPEMGPYVQGLSQHVVTNYEQVIQLLEEGIANRITAATHVHESSSRSHAVFTIHYTQAVLENNLPSEIASKINLVDLAGSERADPSYCKDRITEGANINKSLVTLGIVISTLAQNSQVFSSCQSLNSVSSDGGGSGMPSFPSGTSSGGAPSRRQSYIPYRDSVLTWLLKDSLGGNSQTIMVATVSPAHTSYSETMSTLRYAANAKNIINKPRVNEDANVKLIRELREEIRRLKAMLLSFELRNFSSLNEEKDENLKELVLQNELKIDQLTKDWTQKWNEWKALMEHYRVDINKRRAGVVIDSSLPHLMALEDDVLSTSVVLYHLKEGTTKIGRIDSDQEQDIVLQGQWIERDHCTITSACGVVVLRPAQGARCTVNGREVTASCRLTQGAVITLGKAQKFRFNHPAEAAVLRQRRQGGEAVGGSGSLEWLDLDGDVTASRLGLCPLLYKKRRVLEEKSDEEHQPPRTGETPHRAQFQQQQCYVGDLRQRILAGQIRAKQDLGFDQAHISQQIKDNQRWLLREETWLASLQQQQQQDCVAEKESEASVPTDAWLQTNSETQLSPLVRSPKRVVQLRLLRRRTLRAREQNIRRKKVAFQLERLTKKQRLLKAQKRLEQLKALFQLQDDLPKKPPYQGASLDAMAPGPQCRSKSTSCSSLSLQRLCLQYLPQLRSVLLNWGLSTTLPSMPDSTDQASESTPSEEYLSQAASYPARTGSFSKNVLCSSGEGQLCTARAALARREASASGTCLTMSSNSASIQEKERVGKQPLRMVCQSLASPGQPANKLKPRHEPEALTSSTQTWRAKGLADPGHTPAGWRKEGDVGTHKAAKGAICSSSHSRGPKQAAGHAKAAKTFGAESKSPSPSRASEGQQGALVARIRDITKKSFHLPHGSPLKKHYSAGDSDTISSLTDSSPVVGHTGKKDGDLSDADSSYSVDSLSCVYAKALMEPLQPEDPQGKECDLSELENSESDNSQISEDSLAEKGYQSPQSSPGDSLYTNGHGHPRTRARASVRGFTTSSDSGLFTQAHRSFSLDSLIDTEEDQQEEPFLSSADEMPTETFWHLQTSSLSIVGQEAMCRCGPIHHKTGARLDAILPMSSSFYLAAQPQPPHEQPESEVEASSSEQTNILQGMQVSRRSPLLSMDSWFSCDSKINPSSPPGTVNSLCPSPDVQEFQPCGWERPGYWSNMDKLKPSCPEAVLPYSSNLSPGGAELPCSVRAVYTIPASDTTRLSLWGSYRLLQQGADGTFQARGAPDTVQQGNSEASNNSSVSSVLAASAISFTHGGSAHERDWAALQQKYLLELAHPVLEAIGEPRPTFTSLEEDSGSLTQASGKGDTVLATDSGVSSSPDFNHLPHVRLLRAEKEQESLSIELEGTSDFFTTNEKELSYSGNYSADVESLTSGTTNAQVFVVENKVVNSTIEAHEVKQNSLEQSSQSSGKPGLMTSSDECCFLKNPCHSNISIAAKEDCWPQGSAPLRKNSSGQVGQLSHNSQHPLKEEKAQYQESSKEAIGGHTSLSFAFPSGPEPCLHSTPWSPFQSSLQPPPLEAFYVTKSRDALTETALEIPACREARVPSPSPREAWGFGHDFQVLQNVCLENNLPVLLQKQNPKVASSQQVTAERTVDPNTKEVSGEIGKCPGNVKEESHHSVYFFVAQNRHFLTSTRTKVCGFENQVGNLNKHSLPGLKEGNRATVQSYCNVSSDSSGSSKSFLVCESEAVGEEEQGQNSVLRQTQAFDINRQFPSKDGSDFIYKTINLGLEKDMLGKAAFPLKSRSVHPRVSSPEIMAQDESPTHRGEGKNETGLPWTETTHEKFQSVTCSQERNLSECKGPGKSQETLNPKEPLSGKRPNKRFDNANEMARLIKSVMQLENGILEFESKQNKQLCASNTLGVGNEFVFRDQKDQEMADHVLRTGSSGHLLPFKDQPSSPEQTDDAIFSDGKAGEMEANSSFGRDPQVQKITLNPFKSRECVQDIKFVRELTHPAVLDRPARDACDYLGTCAAHRESTNISVTPRRMKALARTAPLQARCERSSEEEDRLVHASASSRGQPCGLGSLEDWETMKGFQESHVAKPIGSSKQEEPKVQGGVKEMTMQRGENLQEEYRMVSLTQKLPSPNQRCMGTFFSQETNPLLSQPDCSAAPHQDLSNTLPLDSSRLPRRYLHTPDVIGISSVDYVMDPTVLKMPNGFWVTGAGYQDQSGEPRRHSPQGDVRGGSSMAQTAWCGPVMSMAVGSRGQSSVPENIPLGIEGRRSASTRPQDQGGGLRSTSMGLSTRTGSASEAEAAVQRGTKRASSLNRASSQLDKRASCPLEDNDQGRGLQQKAQEEAEDLSPTSAAFSAPVSLPVVPHLEPSAHTSTGLAELEEIRQAKAQGRQLHDLVAAGTVLPYCETLLEPECFSRAPGRPQCQQMDQPVSGNTKYEGEAQGFHVASFSAAPGHLWTDKRKVLQATALSLDSFQPLPNTEINRGLWQPSQTSSHVDPALDKSLCSRELRHFLGACERFICHSSPFEIIEEKKEATRIPYSADLLDSDSLPSSTAMVEDRRVTPEKVVATSSSQDPSDDPGLSQHGQSQLACCGTAEGVPPSSQESRPAYQEHRTLDTTYGGGLGNFLVTAPGGKTNYFESQLMICNQNSASLSVSNQDHVQGHKASNSLEEGRASPKQGTILPGALRRAELEAPSQQCMNRKGSVDSGLTEACTTVSKHPRPAPFSDQKPSPHPGGVRKEAPCRCSQETSDCVVFSGSIEDRRTLSPSRGQEDSRTLPCLPLCSCQPIASHACSSPSPTLLCYKEGDLRKGTSKAASQTPSLPCILSSWAYGMDEREESYSGEPDMFLAHGLEPQGIHVKFGPTDCSTLEPSAAPAVLSLAQGCSSPSAPDVRTGSLSHSVADGSSRSIGDPKKKVAEKKASTELEAAPFPTDVYSEPLRKCQDGSLGSQNAQESQTKLQLPITIERPHTLNVNEASVENELPVEPQHACFENDIRCLPEKPQLSTKSRSHSGLDRQAKFITKLKRISSSQADNPWEEEKEQREQASGGGEDLAQDSCSLHSNKGGLDGYQIRDAGREDGPVAKAHVSKTFSSGFEDFATAPLGPVTQNPGQPSSGREQLALHHRRSLPVIAIFSGPSNFRSSPRPQFSVISSSRSLQELNLTVEPPSPTDEETWEPNKLWNPHPRGHSLGKSSVGTSLKAEDCNQKASSNLDNSTADHRPLKPASPPYPTSSAPSCMPTPNMTSWTSGTLEQAQRGKPEGPGGQARPEKWPSKADKGVLRFGSSDTSPCFPPWHAEGPGRVGWKQYVFGSAVNVSSGQTSQGRVPSNMARCSSMDSGLEDQNSPFYPHLSTYASAQALSGPCSSIENAQGSQEPWKVWDSSLALGNSHVLTGPEGAAPTTGPDKRAQFLGTSDEAGCLRSEPPWAEGSAAGPVDEIMLPYPSEAGGPVGQPRVNTLEQGTQTLGCRPLWNHTDISSAQSEVSTMPVSDLVSWTSMHNLSLHLSQLLHSTSELLGSLSQPSVAEKERNTKRETPDEAAQTLMLDGCTQTTIDEGIQTDLASPPVCLRAPAASPQEVNVVLEVLGSDISTMSQENGHVPGTPLKRETEETAWKTAGPPDLQEESTYCRPQSPPIPSSHLRFQKAPFGQNLPSVSPQASPGASLPPSSQLEEPCLAVSTPSLSISHSSGPSPNATESVGEPRVQQELSPMSAVLVDRASSPILILSASTQRSGLPLGSLFLSAPAAQFLEGPQKLISSPDLPLDAPRPPMNNSSETTDDESGGSQRVEAPGGEGRGPLEKSDSRSFLEVTSPGSPQQSPQLQVHFLEPSYQQLKSQTTTTWVQSRVPPLPPRSRSQKPAVDFVPEDMASLECGPLSSRGPSCWQSKTGNRGEKSASPVEPQSTLDSSSLGGLQHSPCPVPELTDNTGLQESTLGPTEACQSQGMLCPSSQTCMAPEPQHHSLRDLPVHNKFSNWCGVQHGSSGGLGMMELQGSRCDLSSREKEQRPPQPPDNQSQDPERSQREQVPLQVGAQNLSLSMELTEAKLHHGFGESDALLQVLQSGTGEALTADEPVLSTWEELYARQKRTIETLRRQRAERLHNFRRTRSLSPQKQLSFLPNRDLPTHNPDLPSRRREYLQQLRKDVVETTRRPGSASRSAHPPSDIELMLREYQRAREEAKVEIARARDRLRERTEQEKLRIRQQIISQLLREEEKLHTLGTSSSLCTSSNGSLSSGVTSGYNSSPALSGQLQSPDSVGDTNLPDSGDSWIGDVRGRSTVRNSHLNLAGSPWKSLAYSRRASLGSCCCSPSSLCNLGTCFSSSYQDLAKHIVDISMADVMAACSGDLYNLFSRQAAAGWNYQGEEQEVQLYYKVFSSTRHGFLGAGVVSQPLSHVWAAVSDPTLWPLYHKPIQTVRLHQRVTNSINLVYLVCNPALCALKQPRDFCCVCVEAKEGHLSVMAAQSVYDASMPRPSRDMVRGEILPSAWILQPLIMEGKEITRVIYLAQVELGAPGFSPQQLSSFIKQQPLVIARLASFLGS</sequence>
<feature type="region of interest" description="Disordered" evidence="17">
    <location>
        <begin position="2405"/>
        <end position="2508"/>
    </location>
</feature>
<dbReference type="SMART" id="SM00129">
    <property type="entry name" value="KISc"/>
    <property type="match status" value="1"/>
</dbReference>
<evidence type="ECO:0000256" key="16">
    <source>
        <dbReference type="SAM" id="Coils"/>
    </source>
</evidence>
<evidence type="ECO:0000256" key="17">
    <source>
        <dbReference type="SAM" id="MobiDB-lite"/>
    </source>
</evidence>
<dbReference type="GO" id="GO:0003777">
    <property type="term" value="F:microtubule motor activity"/>
    <property type="evidence" value="ECO:0007669"/>
    <property type="project" value="InterPro"/>
</dbReference>
<dbReference type="SUPFAM" id="SSF52540">
    <property type="entry name" value="P-loop containing nucleoside triphosphate hydrolases"/>
    <property type="match status" value="1"/>
</dbReference>
<feature type="compositionally biased region" description="Polar residues" evidence="17">
    <location>
        <begin position="1655"/>
        <end position="1670"/>
    </location>
</feature>
<dbReference type="CDD" id="cd22731">
    <property type="entry name" value="FHA_KIF16A_STARD9"/>
    <property type="match status" value="1"/>
</dbReference>
<evidence type="ECO:0000256" key="13">
    <source>
        <dbReference type="ARBA" id="ARBA00070248"/>
    </source>
</evidence>
<feature type="compositionally biased region" description="Polar residues" evidence="17">
    <location>
        <begin position="2439"/>
        <end position="2452"/>
    </location>
</feature>
<feature type="compositionally biased region" description="Polar residues" evidence="17">
    <location>
        <begin position="4054"/>
        <end position="4065"/>
    </location>
</feature>
<dbReference type="FunFam" id="3.40.850.10:FF:000021">
    <property type="entry name" value="kinesin-like protein KIF16B isoform X1"/>
    <property type="match status" value="1"/>
</dbReference>
<feature type="compositionally biased region" description="Basic and acidic residues" evidence="17">
    <location>
        <begin position="3067"/>
        <end position="3079"/>
    </location>
</feature>
<feature type="compositionally biased region" description="Basic and acidic residues" evidence="17">
    <location>
        <begin position="1966"/>
        <end position="1975"/>
    </location>
</feature>
<feature type="region of interest" description="Disordered" evidence="17">
    <location>
        <begin position="863"/>
        <end position="883"/>
    </location>
</feature>
<feature type="region of interest" description="Disordered" evidence="17">
    <location>
        <begin position="2367"/>
        <end position="2392"/>
    </location>
</feature>
<dbReference type="Gene3D" id="2.60.200.20">
    <property type="match status" value="1"/>
</dbReference>
<dbReference type="Pfam" id="PF00498">
    <property type="entry name" value="FHA"/>
    <property type="match status" value="1"/>
</dbReference>
<dbReference type="Gene3D" id="3.30.530.20">
    <property type="match status" value="1"/>
</dbReference>
<feature type="region of interest" description="Disordered" evidence="17">
    <location>
        <begin position="2872"/>
        <end position="2899"/>
    </location>
</feature>
<feature type="compositionally biased region" description="Basic and acidic residues" evidence="17">
    <location>
        <begin position="3680"/>
        <end position="3691"/>
    </location>
</feature>
<dbReference type="PRINTS" id="PR00380">
    <property type="entry name" value="KINESINHEAVY"/>
</dbReference>
<comment type="subcellular location">
    <subcellularLocation>
        <location evidence="1">Cytoplasm</location>
        <location evidence="1">Cytoskeleton</location>
        <location evidence="1">Microtubule organizing center</location>
        <location evidence="1">Centrosome</location>
        <location evidence="1">Centriole</location>
    </subcellularLocation>
    <subcellularLocation>
        <location evidence="2">Nucleus</location>
    </subcellularLocation>
</comment>
<feature type="compositionally biased region" description="Polar residues" evidence="17">
    <location>
        <begin position="4078"/>
        <end position="4097"/>
    </location>
</feature>
<dbReference type="InterPro" id="IPR002913">
    <property type="entry name" value="START_lipid-bd_dom"/>
</dbReference>
<feature type="region of interest" description="Disordered" evidence="17">
    <location>
        <begin position="1791"/>
        <end position="1811"/>
    </location>
</feature>
<keyword evidence="10" id="KW-0539">Nucleus</keyword>
<dbReference type="FunFam" id="2.60.200.20:FF:000005">
    <property type="entry name" value="Kinesin family member 16B"/>
    <property type="match status" value="1"/>
</dbReference>
<dbReference type="Gene3D" id="3.40.850.10">
    <property type="entry name" value="Kinesin motor domain"/>
    <property type="match status" value="1"/>
</dbReference>
<evidence type="ECO:0000256" key="10">
    <source>
        <dbReference type="ARBA" id="ARBA00023242"/>
    </source>
</evidence>
<evidence type="ECO:0000256" key="8">
    <source>
        <dbReference type="ARBA" id="ARBA00023175"/>
    </source>
</evidence>
<evidence type="ECO:0000256" key="2">
    <source>
        <dbReference type="ARBA" id="ARBA00004123"/>
    </source>
</evidence>
<name>A0A7J8IST3_ROUAE</name>
<feature type="region of interest" description="Disordered" evidence="17">
    <location>
        <begin position="3907"/>
        <end position="4097"/>
    </location>
</feature>
<feature type="region of interest" description="Disordered" evidence="17">
    <location>
        <begin position="4258"/>
        <end position="4287"/>
    </location>
</feature>
<feature type="compositionally biased region" description="Low complexity" evidence="17">
    <location>
        <begin position="3966"/>
        <end position="3975"/>
    </location>
</feature>
<feature type="domain" description="Kinesin motor" evidence="18">
    <location>
        <begin position="3"/>
        <end position="384"/>
    </location>
</feature>
<keyword evidence="3" id="KW-0963">Cytoplasm</keyword>
<keyword evidence="7 16" id="KW-0175">Coiled coil</keyword>
<dbReference type="SUPFAM" id="SSF49879">
    <property type="entry name" value="SMAD/FHA domain"/>
    <property type="match status" value="1"/>
</dbReference>
<dbReference type="FunFam" id="3.30.530.20:FF:000022">
    <property type="entry name" value="StAR-related lipid transfer (START) domain-containing 9"/>
    <property type="match status" value="1"/>
</dbReference>
<dbReference type="InterPro" id="IPR019821">
    <property type="entry name" value="Kinesin_motor_CS"/>
</dbReference>
<dbReference type="SUPFAM" id="SSF55961">
    <property type="entry name" value="Bet v1-like"/>
    <property type="match status" value="1"/>
</dbReference>
<feature type="compositionally biased region" description="Polar residues" evidence="17">
    <location>
        <begin position="3363"/>
        <end position="3372"/>
    </location>
</feature>
<feature type="compositionally biased region" description="Polar residues" evidence="17">
    <location>
        <begin position="3052"/>
        <end position="3065"/>
    </location>
</feature>
<feature type="region of interest" description="Disordered" evidence="17">
    <location>
        <begin position="3183"/>
        <end position="3213"/>
    </location>
</feature>
<keyword evidence="9" id="KW-0206">Cytoskeleton</keyword>
<feature type="region of interest" description="Disordered" evidence="17">
    <location>
        <begin position="2705"/>
        <end position="2767"/>
    </location>
</feature>
<evidence type="ECO:0000256" key="4">
    <source>
        <dbReference type="ARBA" id="ARBA00022553"/>
    </source>
</evidence>
<comment type="similarity">
    <text evidence="15">Belongs to the TRAFAC class myosin-kinesin ATPase superfamily. Kinesin family.</text>
</comment>
<feature type="compositionally biased region" description="Basic and acidic residues" evidence="17">
    <location>
        <begin position="3424"/>
        <end position="3435"/>
    </location>
</feature>
<dbReference type="Proteomes" id="UP000593571">
    <property type="component" value="Unassembled WGS sequence"/>
</dbReference>
<feature type="region of interest" description="Disordered" evidence="17">
    <location>
        <begin position="1063"/>
        <end position="1109"/>
    </location>
</feature>
<comment type="caution">
    <text evidence="20">The sequence shown here is derived from an EMBL/GenBank/DDBJ whole genome shotgun (WGS) entry which is preliminary data.</text>
</comment>
<dbReference type="InterPro" id="IPR008984">
    <property type="entry name" value="SMAD_FHA_dom_sf"/>
</dbReference>
<evidence type="ECO:0000256" key="3">
    <source>
        <dbReference type="ARBA" id="ARBA00022490"/>
    </source>
</evidence>
<proteinExistence type="inferred from homology"/>
<dbReference type="InterPro" id="IPR001752">
    <property type="entry name" value="Kinesin_motor_dom"/>
</dbReference>
<feature type="region of interest" description="Disordered" evidence="17">
    <location>
        <begin position="632"/>
        <end position="652"/>
    </location>
</feature>
<dbReference type="CDD" id="cd01365">
    <property type="entry name" value="KISc_KIF1A_KIF1B"/>
    <property type="match status" value="1"/>
</dbReference>
<dbReference type="OrthoDB" id="3176171at2759"/>
<feature type="region of interest" description="Disordered" evidence="17">
    <location>
        <begin position="1280"/>
        <end position="1301"/>
    </location>
</feature>
<feature type="compositionally biased region" description="Polar residues" evidence="17">
    <location>
        <begin position="3396"/>
        <end position="3410"/>
    </location>
</feature>
<feature type="compositionally biased region" description="Low complexity" evidence="17">
    <location>
        <begin position="314"/>
        <end position="328"/>
    </location>
</feature>
<evidence type="ECO:0000256" key="11">
    <source>
        <dbReference type="ARBA" id="ARBA00038673"/>
    </source>
</evidence>
<dbReference type="GO" id="GO:0005634">
    <property type="term" value="C:nucleus"/>
    <property type="evidence" value="ECO:0007669"/>
    <property type="project" value="UniProtKB-SubCell"/>
</dbReference>
<feature type="compositionally biased region" description="Polar residues" evidence="17">
    <location>
        <begin position="3984"/>
        <end position="3998"/>
    </location>
</feature>
<feature type="domain" description="START" evidence="19">
    <location>
        <begin position="4558"/>
        <end position="4693"/>
    </location>
</feature>
<feature type="compositionally biased region" description="Basic and acidic residues" evidence="17">
    <location>
        <begin position="632"/>
        <end position="649"/>
    </location>
</feature>
<evidence type="ECO:0000313" key="20">
    <source>
        <dbReference type="EMBL" id="KAF6487677.1"/>
    </source>
</evidence>
<dbReference type="Pfam" id="PF01852">
    <property type="entry name" value="START"/>
    <property type="match status" value="1"/>
</dbReference>
<dbReference type="InterPro" id="IPR036961">
    <property type="entry name" value="Kinesin_motor_dom_sf"/>
</dbReference>
<feature type="compositionally biased region" description="Polar residues" evidence="17">
    <location>
        <begin position="4033"/>
        <end position="4043"/>
    </location>
</feature>
<keyword evidence="5 15" id="KW-0547">Nucleotide-binding</keyword>
<reference evidence="20 21" key="1">
    <citation type="journal article" date="2020" name="Nature">
        <title>Six reference-quality genomes reveal evolution of bat adaptations.</title>
        <authorList>
            <person name="Jebb D."/>
            <person name="Huang Z."/>
            <person name="Pippel M."/>
            <person name="Hughes G.M."/>
            <person name="Lavrichenko K."/>
            <person name="Devanna P."/>
            <person name="Winkler S."/>
            <person name="Jermiin L.S."/>
            <person name="Skirmuntt E.C."/>
            <person name="Katzourakis A."/>
            <person name="Burkitt-Gray L."/>
            <person name="Ray D.A."/>
            <person name="Sullivan K.A.M."/>
            <person name="Roscito J.G."/>
            <person name="Kirilenko B.M."/>
            <person name="Davalos L.M."/>
            <person name="Corthals A.P."/>
            <person name="Power M.L."/>
            <person name="Jones G."/>
            <person name="Ransome R.D."/>
            <person name="Dechmann D.K.N."/>
            <person name="Locatelli A.G."/>
            <person name="Puechmaille S.J."/>
            <person name="Fedrigo O."/>
            <person name="Jarvis E.D."/>
            <person name="Hiller M."/>
            <person name="Vernes S.C."/>
            <person name="Myers E.W."/>
            <person name="Teeling E.C."/>
        </authorList>
    </citation>
    <scope>NUCLEOTIDE SEQUENCE [LARGE SCALE GENOMIC DNA]</scope>
    <source>
        <strain evidence="20">MRouAeg1</strain>
        <tissue evidence="20">Muscle</tissue>
    </source>
</reference>
<evidence type="ECO:0000256" key="12">
    <source>
        <dbReference type="ARBA" id="ARBA00057304"/>
    </source>
</evidence>
<feature type="region of interest" description="Disordered" evidence="17">
    <location>
        <begin position="307"/>
        <end position="329"/>
    </location>
</feature>
<dbReference type="GO" id="GO:0005737">
    <property type="term" value="C:cytoplasm"/>
    <property type="evidence" value="ECO:0007669"/>
    <property type="project" value="TreeGrafter"/>
</dbReference>
<protein>
    <recommendedName>
        <fullName evidence="13">StAR-related lipid transfer protein 9</fullName>
    </recommendedName>
    <alternativeName>
        <fullName evidence="14">START domain-containing protein 9</fullName>
    </alternativeName>
</protein>
<feature type="compositionally biased region" description="Polar residues" evidence="17">
    <location>
        <begin position="4262"/>
        <end position="4271"/>
    </location>
</feature>
<feature type="compositionally biased region" description="Basic and acidic residues" evidence="17">
    <location>
        <begin position="3951"/>
        <end position="3960"/>
    </location>
</feature>
<dbReference type="PANTHER" id="PTHR47117">
    <property type="entry name" value="STAR-RELATED LIPID TRANSFER PROTEIN 9"/>
    <property type="match status" value="1"/>
</dbReference>
<keyword evidence="6 15" id="KW-0067">ATP-binding</keyword>
<organism evidence="20 21">
    <name type="scientific">Rousettus aegyptiacus</name>
    <name type="common">Egyptian fruit bat</name>
    <name type="synonym">Pteropus aegyptiacus</name>
    <dbReference type="NCBI Taxonomy" id="9407"/>
    <lineage>
        <taxon>Eukaryota</taxon>
        <taxon>Metazoa</taxon>
        <taxon>Chordata</taxon>
        <taxon>Craniata</taxon>
        <taxon>Vertebrata</taxon>
        <taxon>Euteleostomi</taxon>
        <taxon>Mammalia</taxon>
        <taxon>Eutheria</taxon>
        <taxon>Laurasiatheria</taxon>
        <taxon>Chiroptera</taxon>
        <taxon>Yinpterochiroptera</taxon>
        <taxon>Pteropodoidea</taxon>
        <taxon>Pteropodidae</taxon>
        <taxon>Rousettinae</taxon>
        <taxon>Rousettus</taxon>
    </lineage>
</organism>
<keyword evidence="8 15" id="KW-0505">Motor protein</keyword>
<feature type="region of interest" description="Disordered" evidence="17">
    <location>
        <begin position="3041"/>
        <end position="3079"/>
    </location>
</feature>
<dbReference type="GO" id="GO:0007018">
    <property type="term" value="P:microtubule-based movement"/>
    <property type="evidence" value="ECO:0007669"/>
    <property type="project" value="InterPro"/>
</dbReference>
<dbReference type="InterPro" id="IPR023393">
    <property type="entry name" value="START-like_dom_sf"/>
</dbReference>
<keyword evidence="21" id="KW-1185">Reference proteome</keyword>
<dbReference type="InterPro" id="IPR000253">
    <property type="entry name" value="FHA_dom"/>
</dbReference>